<comment type="caution">
    <text evidence="4">The sequence shown here is derived from an EMBL/GenBank/DDBJ whole genome shotgun (WGS) entry which is preliminary data.</text>
</comment>
<dbReference type="SUPFAM" id="SSF56300">
    <property type="entry name" value="Metallo-dependent phosphatases"/>
    <property type="match status" value="1"/>
</dbReference>
<evidence type="ECO:0000313" key="4">
    <source>
        <dbReference type="EMBL" id="PWJ87537.1"/>
    </source>
</evidence>
<evidence type="ECO:0000256" key="1">
    <source>
        <dbReference type="ARBA" id="ARBA00008950"/>
    </source>
</evidence>
<keyword evidence="5" id="KW-1185">Reference proteome</keyword>
<accession>A0AA45C4X1</accession>
<dbReference type="NCBIfam" id="NF006988">
    <property type="entry name" value="PRK09453.1"/>
    <property type="match status" value="1"/>
</dbReference>
<sequence length="186" mass="21485">MKIGVISDIHGSAFYLEKALNSIGDVDKYFILGDFLYHGARNDLPYKYEPKVCIEILNKLNYNYVTGNCDSQIDHYVLNLPEPKYMSFESYGKFNLMLTHGWTPTIEEAIKISNERNMDILIHGHTHISKIEKKENILIFNPGSVSIPKEQTPKSCGILEIFDNKIKLNLIDIENNNYYDSFELKK</sequence>
<evidence type="ECO:0000256" key="2">
    <source>
        <dbReference type="RuleBase" id="RU362039"/>
    </source>
</evidence>
<dbReference type="EC" id="3.1.4.-" evidence="2"/>
<dbReference type="Pfam" id="PF12850">
    <property type="entry name" value="Metallophos_2"/>
    <property type="match status" value="1"/>
</dbReference>
<gene>
    <name evidence="4" type="ORF">C7380_12318</name>
</gene>
<dbReference type="Gene3D" id="3.60.21.10">
    <property type="match status" value="1"/>
</dbReference>
<comment type="similarity">
    <text evidence="1 2">Belongs to the metallophosphoesterase superfamily. YfcE family.</text>
</comment>
<feature type="domain" description="Calcineurin-like phosphoesterase" evidence="3">
    <location>
        <begin position="1"/>
        <end position="161"/>
    </location>
</feature>
<evidence type="ECO:0000259" key="3">
    <source>
        <dbReference type="Pfam" id="PF12850"/>
    </source>
</evidence>
<dbReference type="RefSeq" id="WP_158274902.1">
    <property type="nucleotide sequence ID" value="NZ_QGGI01000023.1"/>
</dbReference>
<comment type="cofactor">
    <cofactor evidence="2">
        <name>a divalent metal cation</name>
        <dbReference type="ChEBI" id="CHEBI:60240"/>
    </cofactor>
</comment>
<reference evidence="4 5" key="1">
    <citation type="submission" date="2018-05" db="EMBL/GenBank/DDBJ databases">
        <title>Genomic Encyclopedia of Type Strains, Phase IV (KMG-IV): sequencing the most valuable type-strain genomes for metagenomic binning, comparative biology and taxonomic classification.</title>
        <authorList>
            <person name="Goeker M."/>
        </authorList>
    </citation>
    <scope>NUCLEOTIDE SEQUENCE [LARGE SCALE GENOMIC DNA]</scope>
    <source>
        <strain evidence="4 5">DSM 24906</strain>
    </source>
</reference>
<dbReference type="InterPro" id="IPR000979">
    <property type="entry name" value="Phosphodiesterase_MJ0936/Vps29"/>
</dbReference>
<dbReference type="GO" id="GO:0016787">
    <property type="term" value="F:hydrolase activity"/>
    <property type="evidence" value="ECO:0007669"/>
    <property type="project" value="UniProtKB-UniRule"/>
</dbReference>
<dbReference type="GO" id="GO:0046872">
    <property type="term" value="F:metal ion binding"/>
    <property type="evidence" value="ECO:0007669"/>
    <property type="project" value="UniProtKB-KW"/>
</dbReference>
<dbReference type="AlphaFoldDB" id="A0AA45C4X1"/>
<name>A0AA45C4X1_9BACT</name>
<dbReference type="Proteomes" id="UP000245921">
    <property type="component" value="Unassembled WGS sequence"/>
</dbReference>
<dbReference type="InterPro" id="IPR024654">
    <property type="entry name" value="Calcineurin-like_PHP_lpxH"/>
</dbReference>
<dbReference type="NCBIfam" id="TIGR00040">
    <property type="entry name" value="yfcE"/>
    <property type="match status" value="1"/>
</dbReference>
<dbReference type="InterPro" id="IPR029052">
    <property type="entry name" value="Metallo-depent_PP-like"/>
</dbReference>
<protein>
    <recommendedName>
        <fullName evidence="2">Phosphoesterase</fullName>
        <ecNumber evidence="2">3.1.4.-</ecNumber>
    </recommendedName>
</protein>
<dbReference type="PANTHER" id="PTHR11124">
    <property type="entry name" value="VACUOLAR SORTING PROTEIN VPS29"/>
    <property type="match status" value="1"/>
</dbReference>
<dbReference type="EMBL" id="QGGI01000023">
    <property type="protein sequence ID" value="PWJ87537.1"/>
    <property type="molecule type" value="Genomic_DNA"/>
</dbReference>
<evidence type="ECO:0000313" key="5">
    <source>
        <dbReference type="Proteomes" id="UP000245921"/>
    </source>
</evidence>
<proteinExistence type="inferred from homology"/>
<organism evidence="4 5">
    <name type="scientific">Oceanotoga teriensis</name>
    <dbReference type="NCBI Taxonomy" id="515440"/>
    <lineage>
        <taxon>Bacteria</taxon>
        <taxon>Thermotogati</taxon>
        <taxon>Thermotogota</taxon>
        <taxon>Thermotogae</taxon>
        <taxon>Petrotogales</taxon>
        <taxon>Petrotogaceae</taxon>
        <taxon>Oceanotoga</taxon>
    </lineage>
</organism>
<keyword evidence="2" id="KW-0479">Metal-binding</keyword>